<sequence>MNGIPVFIKFVTQIRDGARKETIAFETNGLYYEKGQSTYVTFQEPNEQGEVNTVLKMQDGDVLIMRSGAVSMRQTHRKGEWTNGTYNSELGTFAMQAKTDNIQFRWSEKKRNGQLFFTYALLLNGSDAGRYSITVDFKEVLQ</sequence>
<evidence type="ECO:0000313" key="2">
    <source>
        <dbReference type="Proteomes" id="UP001156102"/>
    </source>
</evidence>
<gene>
    <name evidence="1" type="ORF">NK662_05485</name>
</gene>
<dbReference type="EMBL" id="JANCLT010000002">
    <property type="protein sequence ID" value="MCP8967990.1"/>
    <property type="molecule type" value="Genomic_DNA"/>
</dbReference>
<accession>A0AA42BNH4</accession>
<dbReference type="Gene3D" id="2.40.128.20">
    <property type="match status" value="1"/>
</dbReference>
<dbReference type="Pfam" id="PF09148">
    <property type="entry name" value="DUF1934"/>
    <property type="match status" value="1"/>
</dbReference>
<dbReference type="InterPro" id="IPR012674">
    <property type="entry name" value="Calycin"/>
</dbReference>
<dbReference type="InterPro" id="IPR015231">
    <property type="entry name" value="DUF1934"/>
</dbReference>
<proteinExistence type="predicted"/>
<dbReference type="AlphaFoldDB" id="A0AA42BNH4"/>
<dbReference type="SUPFAM" id="SSF50814">
    <property type="entry name" value="Lipocalins"/>
    <property type="match status" value="1"/>
</dbReference>
<reference evidence="1" key="1">
    <citation type="submission" date="2022-07" db="EMBL/GenBank/DDBJ databases">
        <authorList>
            <person name="Li W.-J."/>
            <person name="Deng Q.-Q."/>
        </authorList>
    </citation>
    <scope>NUCLEOTIDE SEQUENCE</scope>
    <source>
        <strain evidence="1">SYSU M60031</strain>
    </source>
</reference>
<dbReference type="Proteomes" id="UP001156102">
    <property type="component" value="Unassembled WGS sequence"/>
</dbReference>
<comment type="caution">
    <text evidence="1">The sequence shown here is derived from an EMBL/GenBank/DDBJ whole genome shotgun (WGS) entry which is preliminary data.</text>
</comment>
<dbReference type="RefSeq" id="WP_254757893.1">
    <property type="nucleotide sequence ID" value="NZ_JANCLT010000002.1"/>
</dbReference>
<keyword evidence="2" id="KW-1185">Reference proteome</keyword>
<evidence type="ECO:0000313" key="1">
    <source>
        <dbReference type="EMBL" id="MCP8967990.1"/>
    </source>
</evidence>
<protein>
    <submittedName>
        <fullName evidence="1">DUF1934 domain-containing protein</fullName>
    </submittedName>
</protein>
<organism evidence="1 2">
    <name type="scientific">Ectobacillus ponti</name>
    <dbReference type="NCBI Taxonomy" id="2961894"/>
    <lineage>
        <taxon>Bacteria</taxon>
        <taxon>Bacillati</taxon>
        <taxon>Bacillota</taxon>
        <taxon>Bacilli</taxon>
        <taxon>Bacillales</taxon>
        <taxon>Bacillaceae</taxon>
        <taxon>Ectobacillus</taxon>
    </lineage>
</organism>
<name>A0AA42BNH4_9BACI</name>